<dbReference type="EMBL" id="JACHGF010000017">
    <property type="protein sequence ID" value="MBB5287396.1"/>
    <property type="molecule type" value="Genomic_DNA"/>
</dbReference>
<protein>
    <recommendedName>
        <fullName evidence="1">Calcineurin-like phosphoesterase domain-containing protein</fullName>
    </recommendedName>
</protein>
<sequence>MTMRRPMKCLVKILLFLFVPFSVINAYAQKFTLPVFPDTQSEVGAKHDMFNSRIDWLIKHKDSLRIPLVLHVGDVVDFDNYDHWEVASKGFDRLDAHRIPYAITLGNHDTEAVGFLSGSAAPGNVNQNLRKTHKFNAYFPMSRFVSQRGRYEADKSDNAYYTFKVGDTNWLVVTLEFCPRMGPVNWAGDIIKEYFNYNVIILTHYHLTPRGEIATTNAGYGDFSPQTVFDRLIKKHANIRFVLSGHVMSSALKVDTGDAGNKIYQILQNYQNQDFGGGYMRLLSFDLDKGTVDASMYSPYYKKTKEDSSKFTLEGIDFIKQSEARSRTKPVEAK</sequence>
<gene>
    <name evidence="2" type="ORF">HNQ92_005559</name>
</gene>
<evidence type="ECO:0000313" key="2">
    <source>
        <dbReference type="EMBL" id="MBB5287396.1"/>
    </source>
</evidence>
<feature type="domain" description="Calcineurin-like phosphoesterase" evidence="1">
    <location>
        <begin position="51"/>
        <end position="248"/>
    </location>
</feature>
<dbReference type="AlphaFoldDB" id="A0A840TSN9"/>
<accession>A0A840TSN9</accession>
<evidence type="ECO:0000259" key="1">
    <source>
        <dbReference type="Pfam" id="PF00149"/>
    </source>
</evidence>
<dbReference type="InterPro" id="IPR004843">
    <property type="entry name" value="Calcineurin-like_PHP"/>
</dbReference>
<dbReference type="Proteomes" id="UP000557307">
    <property type="component" value="Unassembled WGS sequence"/>
</dbReference>
<dbReference type="RefSeq" id="WP_221307562.1">
    <property type="nucleotide sequence ID" value="NZ_JACHGF010000017.1"/>
</dbReference>
<name>A0A840TSN9_9BACT</name>
<dbReference type="PANTHER" id="PTHR43143:SF5">
    <property type="entry name" value="SECRETED PROTEIN"/>
    <property type="match status" value="1"/>
</dbReference>
<proteinExistence type="predicted"/>
<dbReference type="SUPFAM" id="SSF56300">
    <property type="entry name" value="Metallo-dependent phosphatases"/>
    <property type="match status" value="1"/>
</dbReference>
<dbReference type="Gene3D" id="3.60.21.10">
    <property type="match status" value="1"/>
</dbReference>
<keyword evidence="3" id="KW-1185">Reference proteome</keyword>
<evidence type="ECO:0000313" key="3">
    <source>
        <dbReference type="Proteomes" id="UP000557307"/>
    </source>
</evidence>
<dbReference type="PANTHER" id="PTHR43143">
    <property type="entry name" value="METALLOPHOSPHOESTERASE, CALCINEURIN SUPERFAMILY"/>
    <property type="match status" value="1"/>
</dbReference>
<comment type="caution">
    <text evidence="2">The sequence shown here is derived from an EMBL/GenBank/DDBJ whole genome shotgun (WGS) entry which is preliminary data.</text>
</comment>
<dbReference type="GO" id="GO:0016787">
    <property type="term" value="F:hydrolase activity"/>
    <property type="evidence" value="ECO:0007669"/>
    <property type="project" value="InterPro"/>
</dbReference>
<dbReference type="Pfam" id="PF00149">
    <property type="entry name" value="Metallophos"/>
    <property type="match status" value="1"/>
</dbReference>
<reference evidence="2 3" key="1">
    <citation type="submission" date="2020-08" db="EMBL/GenBank/DDBJ databases">
        <title>Genomic Encyclopedia of Type Strains, Phase IV (KMG-IV): sequencing the most valuable type-strain genomes for metagenomic binning, comparative biology and taxonomic classification.</title>
        <authorList>
            <person name="Goeker M."/>
        </authorList>
    </citation>
    <scope>NUCLEOTIDE SEQUENCE [LARGE SCALE GENOMIC DNA]</scope>
    <source>
        <strain evidence="2 3">DSM 105074</strain>
    </source>
</reference>
<dbReference type="InterPro" id="IPR029052">
    <property type="entry name" value="Metallo-depent_PP-like"/>
</dbReference>
<dbReference type="InterPro" id="IPR051918">
    <property type="entry name" value="STPP_CPPED1"/>
</dbReference>
<organism evidence="2 3">
    <name type="scientific">Rhabdobacter roseus</name>
    <dbReference type="NCBI Taxonomy" id="1655419"/>
    <lineage>
        <taxon>Bacteria</taxon>
        <taxon>Pseudomonadati</taxon>
        <taxon>Bacteroidota</taxon>
        <taxon>Cytophagia</taxon>
        <taxon>Cytophagales</taxon>
        <taxon>Cytophagaceae</taxon>
        <taxon>Rhabdobacter</taxon>
    </lineage>
</organism>